<comment type="cofactor">
    <cofactor evidence="1 7">
        <name>FAD</name>
        <dbReference type="ChEBI" id="CHEBI:57692"/>
    </cofactor>
</comment>
<dbReference type="InterPro" id="IPR006076">
    <property type="entry name" value="FAD-dep_OxRdtase"/>
</dbReference>
<evidence type="ECO:0000256" key="4">
    <source>
        <dbReference type="ARBA" id="ARBA00022798"/>
    </source>
</evidence>
<keyword evidence="12" id="KW-1185">Reference proteome</keyword>
<dbReference type="STRING" id="232089.SAMN05443544_1449"/>
<keyword evidence="5" id="KW-0274">FAD</keyword>
<dbReference type="PANTHER" id="PTHR11985:SF35">
    <property type="entry name" value="ANAEROBIC GLYCEROL-3-PHOSPHATE DEHYDROGENASE SUBUNIT A"/>
    <property type="match status" value="1"/>
</dbReference>
<dbReference type="AlphaFoldDB" id="A0A1N6ETC3"/>
<name>A0A1N6ETC3_9MICO</name>
<dbReference type="EMBL" id="FSRJ01000002">
    <property type="protein sequence ID" value="SIN86319.1"/>
    <property type="molecule type" value="Genomic_DNA"/>
</dbReference>
<dbReference type="Gene3D" id="3.30.9.10">
    <property type="entry name" value="D-Amino Acid Oxidase, subunit A, domain 2"/>
    <property type="match status" value="1"/>
</dbReference>
<sequence length="559" mass="57958">MARTRRTSPPLNPKGTGAREQPSPAAHSPALNAARRARDLDALAARSEPVDLLVIGGGVTGAGVALDAASRGLSVVLAEAHDLAFGTSRWSSKLVHGGLRYLATGDVAVARESAAERHILMTRVAPHLVRSLPQLLPFVPSVSTKQRVFGGLGMGMGDGLRMLARTPGDVLAHPRRIGRDEALRLAPALRREGLRGGVLSHDGQLVDDARLVVALARTAAAYGATVLTRVRISNADADGATLVDTIGGGSLRVRARVVVNAAGVWAGELDPGIRMRPSRGTHLVLDAAALGHPTAALTVPHPGSISRFVFALPQQLGRVVVGLTDEEAPGPVPDVPQPQDAEIDFLLRTVSAALERPLGRDDVLGAFAGLRPLIDTGGDGSTADISRRHHVAVSEAGLLNVLGGKLTTYRAMARDAVDLACRHAGLADPGCRTATLALVGAPGSAVPVATGATGATTPADSPAHATTRPELPASLVARFGAEASAVLDLARCTDPAERVAPDLDVTRAEIEFAVLAEGALDVDDVLDRRTRIGLVASDRERAHTAVAEIVEEALAQQSR</sequence>
<dbReference type="GO" id="GO:0046168">
    <property type="term" value="P:glycerol-3-phosphate catabolic process"/>
    <property type="evidence" value="ECO:0007669"/>
    <property type="project" value="TreeGrafter"/>
</dbReference>
<keyword evidence="6 7" id="KW-0560">Oxidoreductase</keyword>
<evidence type="ECO:0000256" key="3">
    <source>
        <dbReference type="ARBA" id="ARBA00022630"/>
    </source>
</evidence>
<feature type="region of interest" description="Disordered" evidence="8">
    <location>
        <begin position="1"/>
        <end position="29"/>
    </location>
</feature>
<evidence type="ECO:0000313" key="11">
    <source>
        <dbReference type="EMBL" id="SIN86319.1"/>
    </source>
</evidence>
<dbReference type="Proteomes" id="UP000184699">
    <property type="component" value="Unassembled WGS sequence"/>
</dbReference>
<accession>A0A1N6ETC3</accession>
<dbReference type="InterPro" id="IPR031656">
    <property type="entry name" value="DAO_C"/>
</dbReference>
<gene>
    <name evidence="11" type="ORF">SAMN05443544_1449</name>
</gene>
<evidence type="ECO:0000256" key="8">
    <source>
        <dbReference type="SAM" id="MobiDB-lite"/>
    </source>
</evidence>
<dbReference type="Gene3D" id="3.50.50.60">
    <property type="entry name" value="FAD/NAD(P)-binding domain"/>
    <property type="match status" value="1"/>
</dbReference>
<dbReference type="SUPFAM" id="SSF51905">
    <property type="entry name" value="FAD/NAD(P)-binding domain"/>
    <property type="match status" value="1"/>
</dbReference>
<evidence type="ECO:0000256" key="2">
    <source>
        <dbReference type="ARBA" id="ARBA00007330"/>
    </source>
</evidence>
<organism evidence="11 12">
    <name type="scientific">Agromyces cerinus subsp. cerinus</name>
    <dbReference type="NCBI Taxonomy" id="232089"/>
    <lineage>
        <taxon>Bacteria</taxon>
        <taxon>Bacillati</taxon>
        <taxon>Actinomycetota</taxon>
        <taxon>Actinomycetes</taxon>
        <taxon>Micrococcales</taxon>
        <taxon>Microbacteriaceae</taxon>
        <taxon>Agromyces</taxon>
    </lineage>
</organism>
<evidence type="ECO:0000256" key="1">
    <source>
        <dbReference type="ARBA" id="ARBA00001974"/>
    </source>
</evidence>
<dbReference type="PROSITE" id="PS00977">
    <property type="entry name" value="FAD_G3PDH_1"/>
    <property type="match status" value="1"/>
</dbReference>
<dbReference type="Gene3D" id="1.10.8.870">
    <property type="entry name" value="Alpha-glycerophosphate oxidase, cap domain"/>
    <property type="match status" value="1"/>
</dbReference>
<dbReference type="PROSITE" id="PS00978">
    <property type="entry name" value="FAD_G3PDH_2"/>
    <property type="match status" value="1"/>
</dbReference>
<dbReference type="GO" id="GO:0004368">
    <property type="term" value="F:glycerol-3-phosphate dehydrogenase (quinone) activity"/>
    <property type="evidence" value="ECO:0007669"/>
    <property type="project" value="UniProtKB-EC"/>
</dbReference>
<dbReference type="EC" id="1.1.5.3" evidence="7"/>
<dbReference type="GO" id="GO:0009331">
    <property type="term" value="C:glycerol-3-phosphate dehydrogenase (FAD) complex"/>
    <property type="evidence" value="ECO:0007669"/>
    <property type="project" value="UniProtKB-UniRule"/>
</dbReference>
<proteinExistence type="inferred from homology"/>
<comment type="catalytic activity">
    <reaction evidence="7">
        <text>a quinone + sn-glycerol 3-phosphate = dihydroxyacetone phosphate + a quinol</text>
        <dbReference type="Rhea" id="RHEA:18977"/>
        <dbReference type="ChEBI" id="CHEBI:24646"/>
        <dbReference type="ChEBI" id="CHEBI:57597"/>
        <dbReference type="ChEBI" id="CHEBI:57642"/>
        <dbReference type="ChEBI" id="CHEBI:132124"/>
        <dbReference type="EC" id="1.1.5.3"/>
    </reaction>
</comment>
<protein>
    <recommendedName>
        <fullName evidence="7">Glycerol-3-phosphate dehydrogenase</fullName>
        <ecNumber evidence="7">1.1.5.3</ecNumber>
    </recommendedName>
</protein>
<reference evidence="12" key="1">
    <citation type="submission" date="2016-11" db="EMBL/GenBank/DDBJ databases">
        <authorList>
            <person name="Varghese N."/>
            <person name="Submissions S."/>
        </authorList>
    </citation>
    <scope>NUCLEOTIDE SEQUENCE [LARGE SCALE GENOMIC DNA]</scope>
    <source>
        <strain evidence="12">DSM 8595</strain>
    </source>
</reference>
<dbReference type="PRINTS" id="PR01001">
    <property type="entry name" value="FADG3PDH"/>
</dbReference>
<evidence type="ECO:0000259" key="10">
    <source>
        <dbReference type="Pfam" id="PF16901"/>
    </source>
</evidence>
<evidence type="ECO:0000259" key="9">
    <source>
        <dbReference type="Pfam" id="PF01266"/>
    </source>
</evidence>
<dbReference type="Pfam" id="PF16901">
    <property type="entry name" value="DAO_C"/>
    <property type="match status" value="1"/>
</dbReference>
<keyword evidence="3 7" id="KW-0285">Flavoprotein</keyword>
<keyword evidence="4" id="KW-0319">Glycerol metabolism</keyword>
<dbReference type="InterPro" id="IPR038299">
    <property type="entry name" value="DAO_C_sf"/>
</dbReference>
<dbReference type="InterPro" id="IPR036188">
    <property type="entry name" value="FAD/NAD-bd_sf"/>
</dbReference>
<dbReference type="RefSeq" id="WP_234980778.1">
    <property type="nucleotide sequence ID" value="NZ_FSRJ01000002.1"/>
</dbReference>
<evidence type="ECO:0000256" key="5">
    <source>
        <dbReference type="ARBA" id="ARBA00022827"/>
    </source>
</evidence>
<feature type="domain" description="FAD dependent oxidoreductase" evidence="9">
    <location>
        <begin position="51"/>
        <end position="410"/>
    </location>
</feature>
<dbReference type="InterPro" id="IPR000447">
    <property type="entry name" value="G3P_DH_FAD-dep"/>
</dbReference>
<dbReference type="Pfam" id="PF01266">
    <property type="entry name" value="DAO"/>
    <property type="match status" value="1"/>
</dbReference>
<feature type="domain" description="Alpha-glycerophosphate oxidase C-terminal" evidence="10">
    <location>
        <begin position="431"/>
        <end position="554"/>
    </location>
</feature>
<evidence type="ECO:0000313" key="12">
    <source>
        <dbReference type="Proteomes" id="UP000184699"/>
    </source>
</evidence>
<dbReference type="GO" id="GO:0006071">
    <property type="term" value="P:glycerol metabolic process"/>
    <property type="evidence" value="ECO:0007669"/>
    <property type="project" value="UniProtKB-KW"/>
</dbReference>
<evidence type="ECO:0000256" key="6">
    <source>
        <dbReference type="ARBA" id="ARBA00023002"/>
    </source>
</evidence>
<dbReference type="PANTHER" id="PTHR11985">
    <property type="entry name" value="GLYCEROL-3-PHOSPHATE DEHYDROGENASE"/>
    <property type="match status" value="1"/>
</dbReference>
<evidence type="ECO:0000256" key="7">
    <source>
        <dbReference type="RuleBase" id="RU361217"/>
    </source>
</evidence>
<comment type="similarity">
    <text evidence="2 7">Belongs to the FAD-dependent glycerol-3-phosphate dehydrogenase family.</text>
</comment>